<dbReference type="PANTHER" id="PTHR34788:SF7">
    <property type="entry name" value="OS04G0445900 PROTEIN"/>
    <property type="match status" value="1"/>
</dbReference>
<reference evidence="1 2" key="1">
    <citation type="journal article" date="2010" name="Nature">
        <title>Genome sequencing and analysis of the model grass Brachypodium distachyon.</title>
        <authorList>
            <consortium name="International Brachypodium Initiative"/>
        </authorList>
    </citation>
    <scope>NUCLEOTIDE SEQUENCE [LARGE SCALE GENOMIC DNA]</scope>
    <source>
        <strain evidence="1 2">Bd21</strain>
    </source>
</reference>
<dbReference type="Proteomes" id="UP000008810">
    <property type="component" value="Chromosome 5"/>
</dbReference>
<reference evidence="2" key="3">
    <citation type="submission" date="2018-08" db="UniProtKB">
        <authorList>
            <consortium name="EnsemblPlants"/>
        </authorList>
    </citation>
    <scope>IDENTIFICATION</scope>
    <source>
        <strain evidence="2">cv. Bd21</strain>
    </source>
</reference>
<dbReference type="eggNOG" id="ENOG502R3NA">
    <property type="taxonomic scope" value="Eukaryota"/>
</dbReference>
<dbReference type="OMA" id="VPIARMK"/>
<keyword evidence="3" id="KW-1185">Reference proteome</keyword>
<evidence type="ECO:0000313" key="2">
    <source>
        <dbReference type="EnsemblPlants" id="KQJ82802"/>
    </source>
</evidence>
<accession>I1IY32</accession>
<dbReference type="AlphaFoldDB" id="I1IY32"/>
<organism evidence="2">
    <name type="scientific">Brachypodium distachyon</name>
    <name type="common">Purple false brome</name>
    <name type="synonym">Trachynia distachya</name>
    <dbReference type="NCBI Taxonomy" id="15368"/>
    <lineage>
        <taxon>Eukaryota</taxon>
        <taxon>Viridiplantae</taxon>
        <taxon>Streptophyta</taxon>
        <taxon>Embryophyta</taxon>
        <taxon>Tracheophyta</taxon>
        <taxon>Spermatophyta</taxon>
        <taxon>Magnoliopsida</taxon>
        <taxon>Liliopsida</taxon>
        <taxon>Poales</taxon>
        <taxon>Poaceae</taxon>
        <taxon>BOP clade</taxon>
        <taxon>Pooideae</taxon>
        <taxon>Stipodae</taxon>
        <taxon>Brachypodieae</taxon>
        <taxon>Brachypodium</taxon>
    </lineage>
</organism>
<proteinExistence type="predicted"/>
<dbReference type="PANTHER" id="PTHR34788">
    <property type="entry name" value="F15I1.22"/>
    <property type="match status" value="1"/>
</dbReference>
<dbReference type="FunCoup" id="I1IY32">
    <property type="interactions" value="702"/>
</dbReference>
<dbReference type="HOGENOM" id="CLU_138314_0_0_1"/>
<dbReference type="RefSeq" id="XP_010239947.1">
    <property type="nucleotide sequence ID" value="XM_010241645.3"/>
</dbReference>
<dbReference type="GeneID" id="100828866"/>
<gene>
    <name evidence="2" type="primary">LOC100828866</name>
    <name evidence="1" type="ORF">BRADI_5g11030v3</name>
</gene>
<protein>
    <submittedName>
        <fullName evidence="1 2">Uncharacterized protein</fullName>
    </submittedName>
</protein>
<reference evidence="1" key="2">
    <citation type="submission" date="2017-06" db="EMBL/GenBank/DDBJ databases">
        <title>WGS assembly of Brachypodium distachyon.</title>
        <authorList>
            <consortium name="The International Brachypodium Initiative"/>
            <person name="Lucas S."/>
            <person name="Harmon-Smith M."/>
            <person name="Lail K."/>
            <person name="Tice H."/>
            <person name="Grimwood J."/>
            <person name="Bruce D."/>
            <person name="Barry K."/>
            <person name="Shu S."/>
            <person name="Lindquist E."/>
            <person name="Wang M."/>
            <person name="Pitluck S."/>
            <person name="Vogel J.P."/>
            <person name="Garvin D.F."/>
            <person name="Mockler T.C."/>
            <person name="Schmutz J."/>
            <person name="Rokhsar D."/>
            <person name="Bevan M.W."/>
        </authorList>
    </citation>
    <scope>NUCLEOTIDE SEQUENCE</scope>
    <source>
        <strain evidence="1">Bd21</strain>
    </source>
</reference>
<dbReference type="EMBL" id="CM000884">
    <property type="protein sequence ID" value="KQJ82802.1"/>
    <property type="molecule type" value="Genomic_DNA"/>
</dbReference>
<dbReference type="Gramene" id="KQJ82802">
    <property type="protein sequence ID" value="KQJ82802"/>
    <property type="gene ID" value="BRADI_5g11030v3"/>
</dbReference>
<dbReference type="EnsemblPlants" id="KQJ82802">
    <property type="protein sequence ID" value="KQJ82802"/>
    <property type="gene ID" value="BRADI_5g11030v3"/>
</dbReference>
<evidence type="ECO:0000313" key="3">
    <source>
        <dbReference type="Proteomes" id="UP000008810"/>
    </source>
</evidence>
<name>I1IY32_BRADI</name>
<dbReference type="OrthoDB" id="684081at2759"/>
<sequence length="115" mass="12360">MGEEAPCSVVPRRAAAAMHFRLPRHGLRRKVLIVRLGGSAGGGAARAGGNRRIKLRRWFRRAMWTLAELCVAVLSGPPAPGKPPSDSSPWMGVEPCFAAPFVPAVLMRRAGQYAS</sequence>
<dbReference type="KEGG" id="bdi:100828866"/>
<evidence type="ECO:0000313" key="1">
    <source>
        <dbReference type="EMBL" id="KQJ82802.1"/>
    </source>
</evidence>